<organism evidence="2 3">
    <name type="scientific">Nonomuraea pusilla</name>
    <dbReference type="NCBI Taxonomy" id="46177"/>
    <lineage>
        <taxon>Bacteria</taxon>
        <taxon>Bacillati</taxon>
        <taxon>Actinomycetota</taxon>
        <taxon>Actinomycetes</taxon>
        <taxon>Streptosporangiales</taxon>
        <taxon>Streptosporangiaceae</taxon>
        <taxon>Nonomuraea</taxon>
    </lineage>
</organism>
<dbReference type="AlphaFoldDB" id="A0A1H7RY99"/>
<evidence type="ECO:0000256" key="1">
    <source>
        <dbReference type="SAM" id="MobiDB-lite"/>
    </source>
</evidence>
<evidence type="ECO:0000313" key="3">
    <source>
        <dbReference type="Proteomes" id="UP000198953"/>
    </source>
</evidence>
<feature type="compositionally biased region" description="Polar residues" evidence="1">
    <location>
        <begin position="7"/>
        <end position="18"/>
    </location>
</feature>
<protein>
    <recommendedName>
        <fullName evidence="4">FXSXX-COOH protein</fullName>
    </recommendedName>
</protein>
<reference evidence="2 3" key="1">
    <citation type="submission" date="2016-10" db="EMBL/GenBank/DDBJ databases">
        <authorList>
            <person name="de Groot N.N."/>
        </authorList>
    </citation>
    <scope>NUCLEOTIDE SEQUENCE [LARGE SCALE GENOMIC DNA]</scope>
    <source>
        <strain evidence="2 3">DSM 43357</strain>
    </source>
</reference>
<sequence>MRDEQYGSRQLSDTSTLSMHDGLKTESAALRAAAMSCLAENSERMAGFSNTI</sequence>
<feature type="region of interest" description="Disordered" evidence="1">
    <location>
        <begin position="1"/>
        <end position="20"/>
    </location>
</feature>
<dbReference type="EMBL" id="FOBF01000006">
    <property type="protein sequence ID" value="SEL65212.1"/>
    <property type="molecule type" value="Genomic_DNA"/>
</dbReference>
<evidence type="ECO:0000313" key="2">
    <source>
        <dbReference type="EMBL" id="SEL65212.1"/>
    </source>
</evidence>
<dbReference type="STRING" id="46177.SAMN05660976_02972"/>
<name>A0A1H7RY99_9ACTN</name>
<keyword evidence="3" id="KW-1185">Reference proteome</keyword>
<gene>
    <name evidence="2" type="ORF">SAMN05660976_02972</name>
</gene>
<accession>A0A1H7RY99</accession>
<proteinExistence type="predicted"/>
<dbReference type="RefSeq" id="WP_176573349.1">
    <property type="nucleotide sequence ID" value="NZ_BBZG01000001.1"/>
</dbReference>
<dbReference type="Proteomes" id="UP000198953">
    <property type="component" value="Unassembled WGS sequence"/>
</dbReference>
<evidence type="ECO:0008006" key="4">
    <source>
        <dbReference type="Google" id="ProtNLM"/>
    </source>
</evidence>